<protein>
    <submittedName>
        <fullName evidence="9">Site-specific DNA recombinase</fullName>
    </submittedName>
</protein>
<dbReference type="PANTHER" id="PTHR30461">
    <property type="entry name" value="DNA-INVERTASE FROM LAMBDOID PROPHAGE"/>
    <property type="match status" value="1"/>
</dbReference>
<keyword evidence="3" id="KW-0233">DNA recombination</keyword>
<dbReference type="PROSITE" id="PS51737">
    <property type="entry name" value="RECOMBINASE_DNA_BIND"/>
    <property type="match status" value="1"/>
</dbReference>
<dbReference type="InterPro" id="IPR025827">
    <property type="entry name" value="Zn_ribbon_recom_dom"/>
</dbReference>
<dbReference type="CDD" id="cd00338">
    <property type="entry name" value="Ser_Recombinase"/>
    <property type="match status" value="1"/>
</dbReference>
<dbReference type="Pfam" id="PF00239">
    <property type="entry name" value="Resolvase"/>
    <property type="match status" value="1"/>
</dbReference>
<dbReference type="InterPro" id="IPR036162">
    <property type="entry name" value="Resolvase-like_N_sf"/>
</dbReference>
<dbReference type="Gene3D" id="3.90.1750.20">
    <property type="entry name" value="Putative Large Serine Recombinase, Chain B, Domain 2"/>
    <property type="match status" value="1"/>
</dbReference>
<keyword evidence="6" id="KW-0175">Coiled coil</keyword>
<dbReference type="PROSITE" id="PS51736">
    <property type="entry name" value="RECOMBINASES_3"/>
    <property type="match status" value="1"/>
</dbReference>
<organism evidence="9 10">
    <name type="scientific">Edaphosphingomonas laterariae</name>
    <dbReference type="NCBI Taxonomy" id="861865"/>
    <lineage>
        <taxon>Bacteria</taxon>
        <taxon>Pseudomonadati</taxon>
        <taxon>Pseudomonadota</taxon>
        <taxon>Alphaproteobacteria</taxon>
        <taxon>Sphingomonadales</taxon>
        <taxon>Rhizorhabdaceae</taxon>
        <taxon>Edaphosphingomonas</taxon>
    </lineage>
</organism>
<keyword evidence="10" id="KW-1185">Reference proteome</keyword>
<dbReference type="GO" id="GO:0015074">
    <property type="term" value="P:DNA integration"/>
    <property type="evidence" value="ECO:0007669"/>
    <property type="project" value="UniProtKB-KW"/>
</dbReference>
<gene>
    <name evidence="9" type="ORF">SAMN06295912_1551</name>
</gene>
<dbReference type="Gene3D" id="3.40.50.1390">
    <property type="entry name" value="Resolvase, N-terminal catalytic domain"/>
    <property type="match status" value="1"/>
</dbReference>
<dbReference type="RefSeq" id="WP_245843125.1">
    <property type="nucleotide sequence ID" value="NZ_FZOS01000055.1"/>
</dbReference>
<sequence length="637" mass="70814">MTSAALQRREDEAPVVATARAALYLRVSTGRQADSDLSIPDQRRQIEGYCLSRGWEVAAEFVEPGNTATDDRRPAFQAMIDAAMVKPPAFNVILVHSFSRFFRDQFQFEFYVRKLAKNGVRLISITQDLGDDPMSVMMRQIMTLFDEYQSKENGKHTLRAMKENARQGFWNGARAPIGYRVIAAGERGAKIKKKLEIDPIQAETVRRIYRMALNGVDNLGPMGLKSIATWLNENNIRTRDGGRWGLGAVHQVLTRTTYIGQHRFNTRDHKTKTPKPESEHAVMEVPAIVSEGEFEAVQRSLKARSPKMMPPMAVGGPTLLTGICFCACCGGAMTLRTGTSSVGREYRYYTCSTKARQGATGCPGITVPMDRLNEAVVDHLEARLLDPARLEALMDQILERRDEWVNQRREHVADLERRATEAEAKLKRLYDAIENGVIDVSDPSLKDRIAELTATRDLAKGDSERALAHIVKIGPAITPESLRAFAAALKKKLRHGDGTFARDQVRAVAQRVEVVSRKEVRIRGLRSELLRTLTAASGVEAAVLGVRAFEPKWRTLTKCLQTKSLRFWKAGRGFSSTPASAGHSIPIALKVRTSTPRATVLRLRGGVAAGRDRRAGWHESHTILLSRSASRSRNGHG</sequence>
<dbReference type="PANTHER" id="PTHR30461:SF23">
    <property type="entry name" value="DNA RECOMBINASE-RELATED"/>
    <property type="match status" value="1"/>
</dbReference>
<name>A0A239KKI6_9SPHN</name>
<dbReference type="GO" id="GO:0000150">
    <property type="term" value="F:DNA strand exchange activity"/>
    <property type="evidence" value="ECO:0007669"/>
    <property type="project" value="InterPro"/>
</dbReference>
<evidence type="ECO:0000256" key="4">
    <source>
        <dbReference type="PIRSR" id="PIRSR606118-50"/>
    </source>
</evidence>
<evidence type="ECO:0000259" key="8">
    <source>
        <dbReference type="PROSITE" id="PS51737"/>
    </source>
</evidence>
<dbReference type="Pfam" id="PF13408">
    <property type="entry name" value="Zn_ribbon_recom"/>
    <property type="match status" value="1"/>
</dbReference>
<feature type="active site" description="O-(5'-phospho-DNA)-serine intermediate" evidence="4 5">
    <location>
        <position position="28"/>
    </location>
</feature>
<dbReference type="Proteomes" id="UP000198281">
    <property type="component" value="Unassembled WGS sequence"/>
</dbReference>
<evidence type="ECO:0000313" key="9">
    <source>
        <dbReference type="EMBL" id="SNT18886.1"/>
    </source>
</evidence>
<dbReference type="SMART" id="SM00857">
    <property type="entry name" value="Resolvase"/>
    <property type="match status" value="1"/>
</dbReference>
<keyword evidence="2" id="KW-0238">DNA-binding</keyword>
<keyword evidence="1" id="KW-0229">DNA integration</keyword>
<dbReference type="InterPro" id="IPR006119">
    <property type="entry name" value="Resolv_N"/>
</dbReference>
<dbReference type="AlphaFoldDB" id="A0A239KKI6"/>
<evidence type="ECO:0000256" key="1">
    <source>
        <dbReference type="ARBA" id="ARBA00022908"/>
    </source>
</evidence>
<dbReference type="InterPro" id="IPR038109">
    <property type="entry name" value="DNA_bind_recomb_sf"/>
</dbReference>
<dbReference type="GO" id="GO:0003677">
    <property type="term" value="F:DNA binding"/>
    <property type="evidence" value="ECO:0007669"/>
    <property type="project" value="UniProtKB-KW"/>
</dbReference>
<evidence type="ECO:0000256" key="2">
    <source>
        <dbReference type="ARBA" id="ARBA00023125"/>
    </source>
</evidence>
<feature type="coiled-coil region" evidence="6">
    <location>
        <begin position="405"/>
        <end position="432"/>
    </location>
</feature>
<evidence type="ECO:0000256" key="6">
    <source>
        <dbReference type="SAM" id="Coils"/>
    </source>
</evidence>
<proteinExistence type="predicted"/>
<dbReference type="PROSITE" id="PS00397">
    <property type="entry name" value="RECOMBINASES_1"/>
    <property type="match status" value="1"/>
</dbReference>
<evidence type="ECO:0000256" key="5">
    <source>
        <dbReference type="PROSITE-ProRule" id="PRU10137"/>
    </source>
</evidence>
<dbReference type="InterPro" id="IPR050639">
    <property type="entry name" value="SSR_resolvase"/>
</dbReference>
<evidence type="ECO:0000256" key="3">
    <source>
        <dbReference type="ARBA" id="ARBA00023172"/>
    </source>
</evidence>
<dbReference type="Pfam" id="PF07508">
    <property type="entry name" value="Recombinase"/>
    <property type="match status" value="1"/>
</dbReference>
<reference evidence="10" key="1">
    <citation type="submission" date="2017-06" db="EMBL/GenBank/DDBJ databases">
        <authorList>
            <person name="Varghese N."/>
            <person name="Submissions S."/>
        </authorList>
    </citation>
    <scope>NUCLEOTIDE SEQUENCE [LARGE SCALE GENOMIC DNA]</scope>
    <source>
        <strain evidence="10">LNB2</strain>
    </source>
</reference>
<accession>A0A239KKI6</accession>
<feature type="domain" description="Resolvase/invertase-type recombinase catalytic" evidence="7">
    <location>
        <begin position="20"/>
        <end position="172"/>
    </location>
</feature>
<evidence type="ECO:0000313" key="10">
    <source>
        <dbReference type="Proteomes" id="UP000198281"/>
    </source>
</evidence>
<dbReference type="InterPro" id="IPR011109">
    <property type="entry name" value="DNA_bind_recombinase_dom"/>
</dbReference>
<dbReference type="EMBL" id="FZOS01000055">
    <property type="protein sequence ID" value="SNT18886.1"/>
    <property type="molecule type" value="Genomic_DNA"/>
</dbReference>
<dbReference type="InterPro" id="IPR006118">
    <property type="entry name" value="Recombinase_CS"/>
</dbReference>
<evidence type="ECO:0000259" key="7">
    <source>
        <dbReference type="PROSITE" id="PS51736"/>
    </source>
</evidence>
<dbReference type="SUPFAM" id="SSF53041">
    <property type="entry name" value="Resolvase-like"/>
    <property type="match status" value="1"/>
</dbReference>
<feature type="domain" description="Recombinase" evidence="8">
    <location>
        <begin position="176"/>
        <end position="307"/>
    </location>
</feature>